<dbReference type="InterPro" id="IPR029033">
    <property type="entry name" value="His_PPase_superfam"/>
</dbReference>
<dbReference type="Pfam" id="PF00300">
    <property type="entry name" value="His_Phos_1"/>
    <property type="match status" value="1"/>
</dbReference>
<name>A0A1G4MF52_LACFM</name>
<dbReference type="InterPro" id="IPR019481">
    <property type="entry name" value="TFIIIC_triple_barrel"/>
</dbReference>
<dbReference type="Pfam" id="PF10419">
    <property type="entry name" value="TFIIIC_sub6"/>
    <property type="match status" value="1"/>
</dbReference>
<dbReference type="Gene3D" id="2.60.40.4370">
    <property type="match status" value="1"/>
</dbReference>
<evidence type="ECO:0000259" key="1">
    <source>
        <dbReference type="Pfam" id="PF10419"/>
    </source>
</evidence>
<gene>
    <name evidence="2" type="ORF">LAFE_0F06392G</name>
</gene>
<dbReference type="PANTHER" id="PTHR16469:SF51">
    <property type="entry name" value="TRANSCRIPTION FACTOR TAU 55 KDA SUBUNIT"/>
    <property type="match status" value="1"/>
</dbReference>
<dbReference type="FunFam" id="3.40.50.1240:FF:000034">
    <property type="entry name" value="Transcription factor TFIIIC subunit"/>
    <property type="match status" value="1"/>
</dbReference>
<dbReference type="GO" id="GO:0016791">
    <property type="term" value="F:phosphatase activity"/>
    <property type="evidence" value="ECO:0007669"/>
    <property type="project" value="UniProtKB-ARBA"/>
</dbReference>
<dbReference type="Proteomes" id="UP000190831">
    <property type="component" value="Chromosome F"/>
</dbReference>
<feature type="domain" description="Transcription factor TFIIIC triple barrel" evidence="1">
    <location>
        <begin position="292"/>
        <end position="402"/>
    </location>
</feature>
<dbReference type="InterPro" id="IPR013078">
    <property type="entry name" value="His_Pase_superF_clade-1"/>
</dbReference>
<dbReference type="InterPro" id="IPR051710">
    <property type="entry name" value="Phosphatase_SH3-domain"/>
</dbReference>
<evidence type="ECO:0000313" key="2">
    <source>
        <dbReference type="EMBL" id="SCW02436.1"/>
    </source>
</evidence>
<dbReference type="AlphaFoldDB" id="A0A1G4MF52"/>
<accession>A0A1G4MF52</accession>
<dbReference type="InterPro" id="IPR014623">
    <property type="entry name" value="Tfc7/tau55"/>
</dbReference>
<dbReference type="PANTHER" id="PTHR16469">
    <property type="entry name" value="UBIQUITIN-ASSOCIATED AND SH3 DOMAIN-CONTAINING BA-RELATED"/>
    <property type="match status" value="1"/>
</dbReference>
<keyword evidence="3" id="KW-1185">Reference proteome</keyword>
<dbReference type="SMART" id="SM00855">
    <property type="entry name" value="PGAM"/>
    <property type="match status" value="1"/>
</dbReference>
<sequence>MTIKTIYIARHGYRSNWLPHGPYPPPPTGVNSDVPLAEHGLKQAKELAHYIMSIENQPEMIFSSPFYRCLQTAEPISDLLQLPINLERGIGEWYKPDRDIIPEPASFDVLNNFFYGKLREEWSSTVIPSSAGETEEQIFERCKKFWPLFIEKVEKSCPNIETILLVTHAATKIALGMNLLGFDNCREPIDDEGNIIRSGSCSLDKYDLISNEEEEYGEIPFSQRHWKITMNGNTEFLTQGEEMHWDFKYGFEAGSDADIKARQAAAALKNGDLSGETASKMAPVVANKADDTEYEHVYVSMDLPSEHHKKKAEIEPTATFQYSGLDTKAPLVKVGDKVYEGTWKKLIGTELAFPNAATVKKVNHESQDGVDVEIDKVQENEEEPAPEKIYRITDRLVLNNVRPM</sequence>
<dbReference type="STRING" id="4955.A0A1G4MF52"/>
<proteinExistence type="predicted"/>
<dbReference type="Gene3D" id="3.40.50.1240">
    <property type="entry name" value="Phosphoglycerate mutase-like"/>
    <property type="match status" value="1"/>
</dbReference>
<dbReference type="OMA" id="WYKPDRD"/>
<dbReference type="EMBL" id="LT598490">
    <property type="protein sequence ID" value="SCW02436.1"/>
    <property type="molecule type" value="Genomic_DNA"/>
</dbReference>
<dbReference type="SUPFAM" id="SSF53254">
    <property type="entry name" value="Phosphoglycerate mutase-like"/>
    <property type="match status" value="1"/>
</dbReference>
<dbReference type="OrthoDB" id="414418at2759"/>
<protein>
    <submittedName>
        <fullName evidence="2">LAFE_0F06392g1_1</fullName>
    </submittedName>
</protein>
<dbReference type="CDD" id="cd07067">
    <property type="entry name" value="HP_PGM_like"/>
    <property type="match status" value="1"/>
</dbReference>
<organism evidence="2 3">
    <name type="scientific">Lachancea fermentati</name>
    <name type="common">Zygosaccharomyces fermentati</name>
    <dbReference type="NCBI Taxonomy" id="4955"/>
    <lineage>
        <taxon>Eukaryota</taxon>
        <taxon>Fungi</taxon>
        <taxon>Dikarya</taxon>
        <taxon>Ascomycota</taxon>
        <taxon>Saccharomycotina</taxon>
        <taxon>Saccharomycetes</taxon>
        <taxon>Saccharomycetales</taxon>
        <taxon>Saccharomycetaceae</taxon>
        <taxon>Lachancea</taxon>
    </lineage>
</organism>
<evidence type="ECO:0000313" key="3">
    <source>
        <dbReference type="Proteomes" id="UP000190831"/>
    </source>
</evidence>
<dbReference type="PIRSF" id="PIRSF036802">
    <property type="entry name" value="Tau55_TFC7"/>
    <property type="match status" value="1"/>
</dbReference>
<reference evidence="3" key="1">
    <citation type="submission" date="2016-03" db="EMBL/GenBank/DDBJ databases">
        <authorList>
            <person name="Devillers H."/>
        </authorList>
    </citation>
    <scope>NUCLEOTIDE SEQUENCE [LARGE SCALE GENOMIC DNA]</scope>
</reference>